<dbReference type="AlphaFoldDB" id="A0A545UHM9"/>
<evidence type="ECO:0000313" key="3">
    <source>
        <dbReference type="Proteomes" id="UP000315439"/>
    </source>
</evidence>
<dbReference type="InterPro" id="IPR002372">
    <property type="entry name" value="PQQ_rpt_dom"/>
</dbReference>
<dbReference type="OrthoDB" id="675304at2"/>
<keyword evidence="3" id="KW-1185">Reference proteome</keyword>
<dbReference type="Pfam" id="PF13360">
    <property type="entry name" value="PQQ_2"/>
    <property type="match status" value="1"/>
</dbReference>
<evidence type="ECO:0000259" key="1">
    <source>
        <dbReference type="Pfam" id="PF13360"/>
    </source>
</evidence>
<feature type="domain" description="Pyrrolo-quinoline quinone repeat" evidence="1">
    <location>
        <begin position="9"/>
        <end position="74"/>
    </location>
</feature>
<proteinExistence type="predicted"/>
<reference evidence="2 3" key="1">
    <citation type="submission" date="2019-07" db="EMBL/GenBank/DDBJ databases">
        <title>Draft genome for Aliikangiella sp. M105.</title>
        <authorList>
            <person name="Wang G."/>
        </authorList>
    </citation>
    <scope>NUCLEOTIDE SEQUENCE [LARGE SCALE GENOMIC DNA]</scope>
    <source>
        <strain evidence="2 3">M105</strain>
    </source>
</reference>
<comment type="caution">
    <text evidence="2">The sequence shown here is derived from an EMBL/GenBank/DDBJ whole genome shotgun (WGS) entry which is preliminary data.</text>
</comment>
<dbReference type="Proteomes" id="UP000315439">
    <property type="component" value="Unassembled WGS sequence"/>
</dbReference>
<dbReference type="InterPro" id="IPR015943">
    <property type="entry name" value="WD40/YVTN_repeat-like_dom_sf"/>
</dbReference>
<dbReference type="InterPro" id="IPR011047">
    <property type="entry name" value="Quinoprotein_ADH-like_sf"/>
</dbReference>
<dbReference type="SUPFAM" id="SSF50998">
    <property type="entry name" value="Quinoprotein alcohol dehydrogenase-like"/>
    <property type="match status" value="1"/>
</dbReference>
<dbReference type="RefSeq" id="WP_142892466.1">
    <property type="nucleotide sequence ID" value="NZ_ML660161.1"/>
</dbReference>
<accession>A0A545UHM9</accession>
<gene>
    <name evidence="2" type="ORF">FLL46_05475</name>
</gene>
<name>A0A545UHM9_9GAMM</name>
<dbReference type="EMBL" id="VIKS01000003">
    <property type="protein sequence ID" value="TQV88981.1"/>
    <property type="molecule type" value="Genomic_DNA"/>
</dbReference>
<organism evidence="2 3">
    <name type="scientific">Aliikangiella coralliicola</name>
    <dbReference type="NCBI Taxonomy" id="2592383"/>
    <lineage>
        <taxon>Bacteria</taxon>
        <taxon>Pseudomonadati</taxon>
        <taxon>Pseudomonadota</taxon>
        <taxon>Gammaproteobacteria</taxon>
        <taxon>Oceanospirillales</taxon>
        <taxon>Pleioneaceae</taxon>
        <taxon>Aliikangiella</taxon>
    </lineage>
</organism>
<sequence>MEKIYLGMNGYVVCLKQKNGEEIWRTKLKSSQITNITLDDDKIYASAGGHLFCVNAKNGKIIWENGLSGLGYGACIIATSNQSASVIAANIQAQQSASIAAGAGATTAATSS</sequence>
<evidence type="ECO:0000313" key="2">
    <source>
        <dbReference type="EMBL" id="TQV88981.1"/>
    </source>
</evidence>
<protein>
    <submittedName>
        <fullName evidence="2">PQQ-binding-like beta-propeller repeat protein</fullName>
    </submittedName>
</protein>
<dbReference type="Gene3D" id="2.130.10.10">
    <property type="entry name" value="YVTN repeat-like/Quinoprotein amine dehydrogenase"/>
    <property type="match status" value="1"/>
</dbReference>